<keyword evidence="1" id="KW-0472">Membrane</keyword>
<keyword evidence="1" id="KW-1133">Transmembrane helix</keyword>
<keyword evidence="1" id="KW-0812">Transmembrane</keyword>
<comment type="caution">
    <text evidence="2">The sequence shown here is derived from an EMBL/GenBank/DDBJ whole genome shotgun (WGS) entry which is preliminary data.</text>
</comment>
<evidence type="ECO:0000313" key="2">
    <source>
        <dbReference type="EMBL" id="KAK1743766.1"/>
    </source>
</evidence>
<keyword evidence="3" id="KW-1185">Reference proteome</keyword>
<name>A0AAD8YC72_9STRA</name>
<protein>
    <submittedName>
        <fullName evidence="2">Uncharacterized protein</fullName>
    </submittedName>
</protein>
<gene>
    <name evidence="2" type="ORF">QTG54_005363</name>
</gene>
<proteinExistence type="predicted"/>
<feature type="transmembrane region" description="Helical" evidence="1">
    <location>
        <begin position="288"/>
        <end position="309"/>
    </location>
</feature>
<evidence type="ECO:0000256" key="1">
    <source>
        <dbReference type="SAM" id="Phobius"/>
    </source>
</evidence>
<accession>A0AAD8YC72</accession>
<dbReference type="AlphaFoldDB" id="A0AAD8YC72"/>
<dbReference type="Proteomes" id="UP001224775">
    <property type="component" value="Unassembled WGS sequence"/>
</dbReference>
<sequence>MGSSSELQYTITVRKRMEQSETTAPKHYRGEPAEEILQRPRRNPRRLVFAGNSSSKDGKREFFILASTTTCTTSAAVTSGILICQFQPLDLIQYKRCHNQVHEFTVWLSAISTRSCRSRSKRSTMASSSTGHPTTNSRRVLCRFLSSHEQYQPQPVRHAQYDPSAAGQAGHWQQQMTMGHPMPSSYPLYAPPSYEIGADYGSAGGHAAGGYQYGPNVQQAQTAYPQLYDPSYQMRQNQRLAAAGYGQYTRNQMQIKETIMIPIETEVEATEEAYEEEEVRTQTPQKILAHPLVIICVVQMVLTSLSFTFQIR</sequence>
<organism evidence="2 3">
    <name type="scientific">Skeletonema marinoi</name>
    <dbReference type="NCBI Taxonomy" id="267567"/>
    <lineage>
        <taxon>Eukaryota</taxon>
        <taxon>Sar</taxon>
        <taxon>Stramenopiles</taxon>
        <taxon>Ochrophyta</taxon>
        <taxon>Bacillariophyta</taxon>
        <taxon>Coscinodiscophyceae</taxon>
        <taxon>Thalassiosirophycidae</taxon>
        <taxon>Thalassiosirales</taxon>
        <taxon>Skeletonemataceae</taxon>
        <taxon>Skeletonema</taxon>
        <taxon>Skeletonema marinoi-dohrnii complex</taxon>
    </lineage>
</organism>
<evidence type="ECO:0000313" key="3">
    <source>
        <dbReference type="Proteomes" id="UP001224775"/>
    </source>
</evidence>
<dbReference type="EMBL" id="JATAAI010000008">
    <property type="protein sequence ID" value="KAK1743766.1"/>
    <property type="molecule type" value="Genomic_DNA"/>
</dbReference>
<reference evidence="2" key="1">
    <citation type="submission" date="2023-06" db="EMBL/GenBank/DDBJ databases">
        <title>Survivors Of The Sea: Transcriptome response of Skeletonema marinoi to long-term dormancy.</title>
        <authorList>
            <person name="Pinder M.I.M."/>
            <person name="Kourtchenko O."/>
            <person name="Robertson E.K."/>
            <person name="Larsson T."/>
            <person name="Maumus F."/>
            <person name="Osuna-Cruz C.M."/>
            <person name="Vancaester E."/>
            <person name="Stenow R."/>
            <person name="Vandepoele K."/>
            <person name="Ploug H."/>
            <person name="Bruchert V."/>
            <person name="Godhe A."/>
            <person name="Topel M."/>
        </authorList>
    </citation>
    <scope>NUCLEOTIDE SEQUENCE</scope>
    <source>
        <strain evidence="2">R05AC</strain>
    </source>
</reference>